<keyword evidence="1" id="KW-0812">Transmembrane</keyword>
<name>A0A521BN14_9SPHI</name>
<protein>
    <submittedName>
        <fullName evidence="2">Uncharacterized protein</fullName>
    </submittedName>
</protein>
<accession>A0A521BN14</accession>
<keyword evidence="3" id="KW-1185">Reference proteome</keyword>
<dbReference type="InterPro" id="IPR045385">
    <property type="entry name" value="DUF6526"/>
</dbReference>
<evidence type="ECO:0000313" key="2">
    <source>
        <dbReference type="EMBL" id="SMO48000.1"/>
    </source>
</evidence>
<feature type="transmembrane region" description="Helical" evidence="1">
    <location>
        <begin position="45"/>
        <end position="65"/>
    </location>
</feature>
<evidence type="ECO:0000256" key="1">
    <source>
        <dbReference type="SAM" id="Phobius"/>
    </source>
</evidence>
<dbReference type="RefSeq" id="WP_142601877.1">
    <property type="nucleotide sequence ID" value="NZ_FXSZ01000002.1"/>
</dbReference>
<dbReference type="EMBL" id="FXSZ01000002">
    <property type="protein sequence ID" value="SMO48000.1"/>
    <property type="molecule type" value="Genomic_DNA"/>
</dbReference>
<keyword evidence="1" id="KW-1133">Transmembrane helix</keyword>
<feature type="transmembrane region" description="Helical" evidence="1">
    <location>
        <begin position="12"/>
        <end position="33"/>
    </location>
</feature>
<dbReference type="OrthoDB" id="765463at2"/>
<dbReference type="AlphaFoldDB" id="A0A521BN14"/>
<evidence type="ECO:0000313" key="3">
    <source>
        <dbReference type="Proteomes" id="UP000315971"/>
    </source>
</evidence>
<gene>
    <name evidence="2" type="ORF">SAMN06265350_102308</name>
</gene>
<proteinExistence type="predicted"/>
<reference evidence="2 3" key="1">
    <citation type="submission" date="2017-05" db="EMBL/GenBank/DDBJ databases">
        <authorList>
            <person name="Varghese N."/>
            <person name="Submissions S."/>
        </authorList>
    </citation>
    <scope>NUCLEOTIDE SEQUENCE [LARGE SCALE GENOMIC DNA]</scope>
    <source>
        <strain evidence="2 3">DSM 21342</strain>
    </source>
</reference>
<organism evidence="2 3">
    <name type="scientific">Solitalea koreensis</name>
    <dbReference type="NCBI Taxonomy" id="543615"/>
    <lineage>
        <taxon>Bacteria</taxon>
        <taxon>Pseudomonadati</taxon>
        <taxon>Bacteroidota</taxon>
        <taxon>Sphingobacteriia</taxon>
        <taxon>Sphingobacteriales</taxon>
        <taxon>Sphingobacteriaceae</taxon>
        <taxon>Solitalea</taxon>
    </lineage>
</organism>
<dbReference type="Proteomes" id="UP000315971">
    <property type="component" value="Unassembled WGS sequence"/>
</dbReference>
<sequence>MKNQNYANHSRMVPGFHYVLLFLLIAGLIGSIINLFNSVQDHSNLYSASLIALLFICAGLSYYYTRSFPLRAQDRAIRAEENLRHYILAGKPLDSRLRMGQIIALRFAGDEEFVALASRAAEQGLNSDEIKKEIKNWKIDHNRV</sequence>
<keyword evidence="1" id="KW-0472">Membrane</keyword>
<dbReference type="Pfam" id="PF20136">
    <property type="entry name" value="DUF6526"/>
    <property type="match status" value="1"/>
</dbReference>